<dbReference type="InterPro" id="IPR047021">
    <property type="entry name" value="REXO1/3/4-like"/>
</dbReference>
<dbReference type="PANTHER" id="PTHR12801:SF159">
    <property type="entry name" value="C3H1-TYPE DOMAIN-CONTAINING PROTEIN"/>
    <property type="match status" value="1"/>
</dbReference>
<organism evidence="4 5">
    <name type="scientific">Hondaea fermentalgiana</name>
    <dbReference type="NCBI Taxonomy" id="2315210"/>
    <lineage>
        <taxon>Eukaryota</taxon>
        <taxon>Sar</taxon>
        <taxon>Stramenopiles</taxon>
        <taxon>Bigyra</taxon>
        <taxon>Labyrinthulomycetes</taxon>
        <taxon>Thraustochytrida</taxon>
        <taxon>Thraustochytriidae</taxon>
        <taxon>Hondaea</taxon>
    </lineage>
</organism>
<gene>
    <name evidence="4" type="ORF">FCC1311_017062</name>
</gene>
<dbReference type="AlphaFoldDB" id="A0A2R5G378"/>
<dbReference type="InParanoid" id="A0A2R5G378"/>
<dbReference type="GO" id="GO:0004527">
    <property type="term" value="F:exonuclease activity"/>
    <property type="evidence" value="ECO:0007669"/>
    <property type="project" value="InterPro"/>
</dbReference>
<keyword evidence="1" id="KW-0540">Nuclease</keyword>
<evidence type="ECO:0000256" key="2">
    <source>
        <dbReference type="ARBA" id="ARBA00022801"/>
    </source>
</evidence>
<protein>
    <submittedName>
        <fullName evidence="4">PAB-dependent polyA-specific ribonuclease subunit PAN2</fullName>
    </submittedName>
</protein>
<dbReference type="InterPro" id="IPR036397">
    <property type="entry name" value="RNaseH_sf"/>
</dbReference>
<dbReference type="GO" id="GO:0005634">
    <property type="term" value="C:nucleus"/>
    <property type="evidence" value="ECO:0007669"/>
    <property type="project" value="TreeGrafter"/>
</dbReference>
<dbReference type="InterPro" id="IPR013520">
    <property type="entry name" value="Ribonucl_H"/>
</dbReference>
<sequence>MEGSQRSSSTLKAEAPAFTPSWINIGNDAQNAEAMPGHGETLAPDVACDANMKPWLCSIDVECIATGRTSADRAVARVALVDGDENVLMDALVRPKEKIVSYLTPLTGLEPGSLDDAPSLEEVRAELIKLLPKNAVIVGQAIQHDLDWLRLEEGTHFASSFDIGQLFRMERGPGRFRYFSLRHEVLHLEGFKGAGVDMQAGAHDPTLDAIYSVRIYQRFADAPEEDLLRARAKLSRVPATHPIWRKTPMIDNVQVGPPWIYK</sequence>
<keyword evidence="2" id="KW-0378">Hydrolase</keyword>
<evidence type="ECO:0000256" key="1">
    <source>
        <dbReference type="ARBA" id="ARBA00022722"/>
    </source>
</evidence>
<evidence type="ECO:0000313" key="4">
    <source>
        <dbReference type="EMBL" id="GBG25487.1"/>
    </source>
</evidence>
<dbReference type="Proteomes" id="UP000241890">
    <property type="component" value="Unassembled WGS sequence"/>
</dbReference>
<dbReference type="EMBL" id="BEYU01000012">
    <property type="protein sequence ID" value="GBG25487.1"/>
    <property type="molecule type" value="Genomic_DNA"/>
</dbReference>
<keyword evidence="5" id="KW-1185">Reference proteome</keyword>
<evidence type="ECO:0000259" key="3">
    <source>
        <dbReference type="SMART" id="SM00479"/>
    </source>
</evidence>
<accession>A0A2R5G378</accession>
<dbReference type="InterPro" id="IPR012337">
    <property type="entry name" value="RNaseH-like_sf"/>
</dbReference>
<dbReference type="Pfam" id="PF00929">
    <property type="entry name" value="RNase_T"/>
    <property type="match status" value="1"/>
</dbReference>
<feature type="domain" description="Exonuclease" evidence="3">
    <location>
        <begin position="55"/>
        <end position="225"/>
    </location>
</feature>
<evidence type="ECO:0000313" key="5">
    <source>
        <dbReference type="Proteomes" id="UP000241890"/>
    </source>
</evidence>
<proteinExistence type="predicted"/>
<dbReference type="PANTHER" id="PTHR12801">
    <property type="entry name" value="RNA EXONUCLEASE REXO1 / RECO3 FAMILY MEMBER-RELATED"/>
    <property type="match status" value="1"/>
</dbReference>
<comment type="caution">
    <text evidence="4">The sequence shown here is derived from an EMBL/GenBank/DDBJ whole genome shotgun (WGS) entry which is preliminary data.</text>
</comment>
<dbReference type="SMART" id="SM00479">
    <property type="entry name" value="EXOIII"/>
    <property type="match status" value="1"/>
</dbReference>
<reference evidence="4 5" key="1">
    <citation type="submission" date="2017-12" db="EMBL/GenBank/DDBJ databases">
        <title>Sequencing, de novo assembly and annotation of complete genome of a new Thraustochytrid species, strain FCC1311.</title>
        <authorList>
            <person name="Sedici K."/>
            <person name="Godart F."/>
            <person name="Aiese Cigliano R."/>
            <person name="Sanseverino W."/>
            <person name="Barakat M."/>
            <person name="Ortet P."/>
            <person name="Marechal E."/>
            <person name="Cagnac O."/>
            <person name="Amato A."/>
        </authorList>
    </citation>
    <scope>NUCLEOTIDE SEQUENCE [LARGE SCALE GENOMIC DNA]</scope>
</reference>
<dbReference type="GO" id="GO:0003676">
    <property type="term" value="F:nucleic acid binding"/>
    <property type="evidence" value="ECO:0007669"/>
    <property type="project" value="InterPro"/>
</dbReference>
<dbReference type="OrthoDB" id="16516at2759"/>
<name>A0A2R5G378_9STRA</name>
<dbReference type="SUPFAM" id="SSF53098">
    <property type="entry name" value="Ribonuclease H-like"/>
    <property type="match status" value="1"/>
</dbReference>
<dbReference type="Gene3D" id="3.30.420.10">
    <property type="entry name" value="Ribonuclease H-like superfamily/Ribonuclease H"/>
    <property type="match status" value="1"/>
</dbReference>